<feature type="compositionally biased region" description="Gly residues" evidence="1">
    <location>
        <begin position="1"/>
        <end position="13"/>
    </location>
</feature>
<dbReference type="EMBL" id="JACIJD010000002">
    <property type="protein sequence ID" value="MBB5692516.1"/>
    <property type="molecule type" value="Genomic_DNA"/>
</dbReference>
<evidence type="ECO:0000313" key="3">
    <source>
        <dbReference type="Proteomes" id="UP000580654"/>
    </source>
</evidence>
<feature type="region of interest" description="Disordered" evidence="1">
    <location>
        <begin position="1"/>
        <end position="50"/>
    </location>
</feature>
<keyword evidence="3" id="KW-1185">Reference proteome</keyword>
<dbReference type="AlphaFoldDB" id="A0A840XXA4"/>
<comment type="caution">
    <text evidence="2">The sequence shown here is derived from an EMBL/GenBank/DDBJ whole genome shotgun (WGS) entry which is preliminary data.</text>
</comment>
<name>A0A840XXA4_9PROT</name>
<proteinExistence type="predicted"/>
<protein>
    <submittedName>
        <fullName evidence="2">Uncharacterized protein</fullName>
    </submittedName>
</protein>
<evidence type="ECO:0000313" key="2">
    <source>
        <dbReference type="EMBL" id="MBB5692516.1"/>
    </source>
</evidence>
<accession>A0A840XXA4</accession>
<gene>
    <name evidence="2" type="ORF">FHS87_000531</name>
</gene>
<reference evidence="2 3" key="1">
    <citation type="submission" date="2020-08" db="EMBL/GenBank/DDBJ databases">
        <title>Genomic Encyclopedia of Type Strains, Phase IV (KMG-IV): sequencing the most valuable type-strain genomes for metagenomic binning, comparative biology and taxonomic classification.</title>
        <authorList>
            <person name="Goeker M."/>
        </authorList>
    </citation>
    <scope>NUCLEOTIDE SEQUENCE [LARGE SCALE GENOMIC DNA]</scope>
    <source>
        <strain evidence="2 3">DSM 25622</strain>
    </source>
</reference>
<evidence type="ECO:0000256" key="1">
    <source>
        <dbReference type="SAM" id="MobiDB-lite"/>
    </source>
</evidence>
<sequence>MAGAPAGGTGGGSASRRVVGGAGGAISGRRHATGPVRRPPLPNPRSVGGR</sequence>
<dbReference type="Proteomes" id="UP000580654">
    <property type="component" value="Unassembled WGS sequence"/>
</dbReference>
<organism evidence="2 3">
    <name type="scientific">Muricoccus pecuniae</name>
    <dbReference type="NCBI Taxonomy" id="693023"/>
    <lineage>
        <taxon>Bacteria</taxon>
        <taxon>Pseudomonadati</taxon>
        <taxon>Pseudomonadota</taxon>
        <taxon>Alphaproteobacteria</taxon>
        <taxon>Acetobacterales</taxon>
        <taxon>Roseomonadaceae</taxon>
        <taxon>Muricoccus</taxon>
    </lineage>
</organism>